<organism evidence="11 12">
    <name type="scientific">Roseateles aquae</name>
    <dbReference type="NCBI Taxonomy" id="3077235"/>
    <lineage>
        <taxon>Bacteria</taxon>
        <taxon>Pseudomonadati</taxon>
        <taxon>Pseudomonadota</taxon>
        <taxon>Betaproteobacteria</taxon>
        <taxon>Burkholderiales</taxon>
        <taxon>Sphaerotilaceae</taxon>
        <taxon>Roseateles</taxon>
    </lineage>
</organism>
<dbReference type="RefSeq" id="WP_315652839.1">
    <property type="nucleotide sequence ID" value="NZ_JAVXZY010000012.1"/>
</dbReference>
<keyword evidence="8" id="KW-0472">Membrane</keyword>
<evidence type="ECO:0000313" key="11">
    <source>
        <dbReference type="EMBL" id="MDT9001953.1"/>
    </source>
</evidence>
<evidence type="ECO:0000259" key="9">
    <source>
        <dbReference type="PROSITE" id="PS50109"/>
    </source>
</evidence>
<protein>
    <recommendedName>
        <fullName evidence="2">histidine kinase</fullName>
        <ecNumber evidence="2">2.7.13.3</ecNumber>
    </recommendedName>
</protein>
<dbReference type="PROSITE" id="PS50110">
    <property type="entry name" value="RESPONSE_REGULATORY"/>
    <property type="match status" value="1"/>
</dbReference>
<dbReference type="InterPro" id="IPR005467">
    <property type="entry name" value="His_kinase_dom"/>
</dbReference>
<dbReference type="CDD" id="cd00156">
    <property type="entry name" value="REC"/>
    <property type="match status" value="1"/>
</dbReference>
<feature type="domain" description="Histidine kinase" evidence="9">
    <location>
        <begin position="107"/>
        <end position="323"/>
    </location>
</feature>
<dbReference type="InterPro" id="IPR011006">
    <property type="entry name" value="CheY-like_superfamily"/>
</dbReference>
<evidence type="ECO:0000256" key="1">
    <source>
        <dbReference type="ARBA" id="ARBA00000085"/>
    </source>
</evidence>
<evidence type="ECO:0000256" key="5">
    <source>
        <dbReference type="ARBA" id="ARBA00022777"/>
    </source>
</evidence>
<proteinExistence type="predicted"/>
<dbReference type="PRINTS" id="PR00344">
    <property type="entry name" value="BCTRLSENSOR"/>
</dbReference>
<keyword evidence="5 11" id="KW-0418">Kinase</keyword>
<dbReference type="Gene3D" id="3.40.50.2300">
    <property type="match status" value="1"/>
</dbReference>
<evidence type="ECO:0000256" key="4">
    <source>
        <dbReference type="ARBA" id="ARBA00022679"/>
    </source>
</evidence>
<dbReference type="SUPFAM" id="SSF55874">
    <property type="entry name" value="ATPase domain of HSP90 chaperone/DNA topoisomerase II/histidine kinase"/>
    <property type="match status" value="1"/>
</dbReference>
<dbReference type="SUPFAM" id="SSF47384">
    <property type="entry name" value="Homodimeric domain of signal transducing histidine kinase"/>
    <property type="match status" value="1"/>
</dbReference>
<dbReference type="PROSITE" id="PS50109">
    <property type="entry name" value="HIS_KIN"/>
    <property type="match status" value="1"/>
</dbReference>
<gene>
    <name evidence="11" type="ORF">RQP53_21935</name>
</gene>
<accession>A0ABU3PHE8</accession>
<dbReference type="EC" id="2.7.13.3" evidence="2"/>
<dbReference type="CDD" id="cd00082">
    <property type="entry name" value="HisKA"/>
    <property type="match status" value="1"/>
</dbReference>
<comment type="catalytic activity">
    <reaction evidence="1">
        <text>ATP + protein L-histidine = ADP + protein N-phospho-L-histidine.</text>
        <dbReference type="EC" id="2.7.13.3"/>
    </reaction>
</comment>
<dbReference type="Gene3D" id="3.30.565.10">
    <property type="entry name" value="Histidine kinase-like ATPase, C-terminal domain"/>
    <property type="match status" value="1"/>
</dbReference>
<evidence type="ECO:0000259" key="10">
    <source>
        <dbReference type="PROSITE" id="PS50110"/>
    </source>
</evidence>
<dbReference type="Proteomes" id="UP001246372">
    <property type="component" value="Unassembled WGS sequence"/>
</dbReference>
<keyword evidence="8" id="KW-1133">Transmembrane helix</keyword>
<dbReference type="InterPro" id="IPR036097">
    <property type="entry name" value="HisK_dim/P_sf"/>
</dbReference>
<evidence type="ECO:0000256" key="8">
    <source>
        <dbReference type="SAM" id="Phobius"/>
    </source>
</evidence>
<feature type="transmembrane region" description="Helical" evidence="8">
    <location>
        <begin position="20"/>
        <end position="37"/>
    </location>
</feature>
<reference evidence="11" key="1">
    <citation type="submission" date="2023-09" db="EMBL/GenBank/DDBJ databases">
        <title>Paucibacter sp. APW11 Genome sequencing and assembly.</title>
        <authorList>
            <person name="Kim I."/>
        </authorList>
    </citation>
    <scope>NUCLEOTIDE SEQUENCE</scope>
    <source>
        <strain evidence="11">APW11</strain>
    </source>
</reference>
<dbReference type="InterPro" id="IPR001789">
    <property type="entry name" value="Sig_transdc_resp-reg_receiver"/>
</dbReference>
<keyword evidence="8" id="KW-0812">Transmembrane</keyword>
<dbReference type="InterPro" id="IPR003661">
    <property type="entry name" value="HisK_dim/P_dom"/>
</dbReference>
<sequence>MVLMSGLGAGVMQSLSAHLPALYVFFGPTVLGFAVAGSMAQGQYFVVALALLLVWVAVNLSFARQMHRTLVESLHNRHIANALAVDLEVQRDRALELGRSRSRFLAAASHDLRQPVHALSLFVGALGHNPSKEQAQQILRQVGSALDAMGAMFNAMLDISKLDADLLQPDWQTLDLQALLERVAADQALLAASKGLVFRCDLPPAQRSTVCCDPVLLERIVRNLLSNALRYTVAGAVLLRLRVRRGRAEIVVADTGVGIPRERRQQVFEEFVQLPHPEREREQGLGLGLAIVKRLVSLLGLRLLLRSRPGRGTVFTLWLPLADAPTGSPHMPEASDQPPPQLAEGDVVIVVDDSADIRLAMSALLSAWGCQVFAAANVRELMPQLMRLAAPPRLLLCDYRLGEGDSGIAAIEQLRDAFNQDIPAVLVTGDTAPAPLREAVASGLPLLHKPVTQGQLREAMERAIAMPAA</sequence>
<dbReference type="InterPro" id="IPR036890">
    <property type="entry name" value="HATPase_C_sf"/>
</dbReference>
<dbReference type="InterPro" id="IPR004358">
    <property type="entry name" value="Sig_transdc_His_kin-like_C"/>
</dbReference>
<dbReference type="PANTHER" id="PTHR43711:SF1">
    <property type="entry name" value="HISTIDINE KINASE 1"/>
    <property type="match status" value="1"/>
</dbReference>
<dbReference type="EMBL" id="JAVXZY010000012">
    <property type="protein sequence ID" value="MDT9001953.1"/>
    <property type="molecule type" value="Genomic_DNA"/>
</dbReference>
<dbReference type="GO" id="GO:0004673">
    <property type="term" value="F:protein histidine kinase activity"/>
    <property type="evidence" value="ECO:0007669"/>
    <property type="project" value="UniProtKB-EC"/>
</dbReference>
<dbReference type="PANTHER" id="PTHR43711">
    <property type="entry name" value="TWO-COMPONENT HISTIDINE KINASE"/>
    <property type="match status" value="1"/>
</dbReference>
<dbReference type="InterPro" id="IPR003594">
    <property type="entry name" value="HATPase_dom"/>
</dbReference>
<keyword evidence="12" id="KW-1185">Reference proteome</keyword>
<feature type="domain" description="Response regulatory" evidence="10">
    <location>
        <begin position="347"/>
        <end position="464"/>
    </location>
</feature>
<dbReference type="Pfam" id="PF00072">
    <property type="entry name" value="Response_reg"/>
    <property type="match status" value="1"/>
</dbReference>
<dbReference type="Gene3D" id="1.10.287.130">
    <property type="match status" value="1"/>
</dbReference>
<feature type="transmembrane region" description="Helical" evidence="8">
    <location>
        <begin position="44"/>
        <end position="63"/>
    </location>
</feature>
<evidence type="ECO:0000313" key="12">
    <source>
        <dbReference type="Proteomes" id="UP001246372"/>
    </source>
</evidence>
<keyword evidence="6" id="KW-0902">Two-component regulatory system</keyword>
<comment type="caution">
    <text evidence="11">The sequence shown here is derived from an EMBL/GenBank/DDBJ whole genome shotgun (WGS) entry which is preliminary data.</text>
</comment>
<feature type="modified residue" description="4-aspartylphosphate" evidence="7">
    <location>
        <position position="398"/>
    </location>
</feature>
<evidence type="ECO:0000256" key="7">
    <source>
        <dbReference type="PROSITE-ProRule" id="PRU00169"/>
    </source>
</evidence>
<dbReference type="CDD" id="cd00075">
    <property type="entry name" value="HATPase"/>
    <property type="match status" value="1"/>
</dbReference>
<dbReference type="Pfam" id="PF00512">
    <property type="entry name" value="HisKA"/>
    <property type="match status" value="1"/>
</dbReference>
<keyword evidence="3 7" id="KW-0597">Phosphoprotein</keyword>
<dbReference type="SMART" id="SM00448">
    <property type="entry name" value="REC"/>
    <property type="match status" value="1"/>
</dbReference>
<dbReference type="SUPFAM" id="SSF52172">
    <property type="entry name" value="CheY-like"/>
    <property type="match status" value="1"/>
</dbReference>
<evidence type="ECO:0000256" key="6">
    <source>
        <dbReference type="ARBA" id="ARBA00023012"/>
    </source>
</evidence>
<keyword evidence="4 11" id="KW-0808">Transferase</keyword>
<dbReference type="InterPro" id="IPR050736">
    <property type="entry name" value="Sensor_HK_Regulatory"/>
</dbReference>
<name>A0ABU3PHE8_9BURK</name>
<dbReference type="SMART" id="SM00387">
    <property type="entry name" value="HATPase_c"/>
    <property type="match status" value="1"/>
</dbReference>
<evidence type="ECO:0000256" key="2">
    <source>
        <dbReference type="ARBA" id="ARBA00012438"/>
    </source>
</evidence>
<dbReference type="SMART" id="SM00388">
    <property type="entry name" value="HisKA"/>
    <property type="match status" value="1"/>
</dbReference>
<dbReference type="Pfam" id="PF02518">
    <property type="entry name" value="HATPase_c"/>
    <property type="match status" value="1"/>
</dbReference>
<evidence type="ECO:0000256" key="3">
    <source>
        <dbReference type="ARBA" id="ARBA00022553"/>
    </source>
</evidence>